<name>A0ABT7MHV8_9PSEU</name>
<keyword evidence="3" id="KW-0731">Sigma factor</keyword>
<keyword evidence="4" id="KW-0238">DNA-binding</keyword>
<accession>A0ABT7MHV8</accession>
<reference evidence="10 11" key="1">
    <citation type="submission" date="2023-06" db="EMBL/GenBank/DDBJ databases">
        <title>Actinomycetospora Odt1-22.</title>
        <authorList>
            <person name="Supong K."/>
        </authorList>
    </citation>
    <scope>NUCLEOTIDE SEQUENCE [LARGE SCALE GENOMIC DNA]</scope>
    <source>
        <strain evidence="10 11">Odt1-22</strain>
    </source>
</reference>
<evidence type="ECO:0000256" key="5">
    <source>
        <dbReference type="ARBA" id="ARBA00023163"/>
    </source>
</evidence>
<feature type="compositionally biased region" description="Low complexity" evidence="6">
    <location>
        <begin position="395"/>
        <end position="404"/>
    </location>
</feature>
<dbReference type="Proteomes" id="UP001231924">
    <property type="component" value="Unassembled WGS sequence"/>
</dbReference>
<dbReference type="InterPro" id="IPR027383">
    <property type="entry name" value="Znf_put"/>
</dbReference>
<feature type="transmembrane region" description="Helical" evidence="7">
    <location>
        <begin position="265"/>
        <end position="285"/>
    </location>
</feature>
<keyword evidence="5" id="KW-0804">Transcription</keyword>
<keyword evidence="7" id="KW-1133">Transmembrane helix</keyword>
<keyword evidence="2" id="KW-0805">Transcription regulation</keyword>
<proteinExistence type="inferred from homology"/>
<dbReference type="Gene3D" id="1.10.1740.10">
    <property type="match status" value="1"/>
</dbReference>
<dbReference type="RefSeq" id="WP_286056872.1">
    <property type="nucleotide sequence ID" value="NZ_JASVWF010000010.1"/>
</dbReference>
<feature type="domain" description="Putative zinc-finger" evidence="9">
    <location>
        <begin position="219"/>
        <end position="252"/>
    </location>
</feature>
<evidence type="ECO:0000256" key="4">
    <source>
        <dbReference type="ARBA" id="ARBA00023125"/>
    </source>
</evidence>
<dbReference type="InterPro" id="IPR013324">
    <property type="entry name" value="RNA_pol_sigma_r3/r4-like"/>
</dbReference>
<comment type="similarity">
    <text evidence="1">Belongs to the sigma-70 factor family. ECF subfamily.</text>
</comment>
<evidence type="ECO:0000259" key="8">
    <source>
        <dbReference type="Pfam" id="PF04542"/>
    </source>
</evidence>
<evidence type="ECO:0000313" key="11">
    <source>
        <dbReference type="Proteomes" id="UP001231924"/>
    </source>
</evidence>
<dbReference type="SUPFAM" id="SSF88946">
    <property type="entry name" value="Sigma2 domain of RNA polymerase sigma factors"/>
    <property type="match status" value="1"/>
</dbReference>
<sequence length="507" mass="52263">MAEIGDGAAGSGLPPGPSDADLLGVIRGRPADTESTLAFGTLYGRHRDAARALARQLARSPSDADDLVSAAFARLLEILRAGGGPTEAFRAYLLTSLRHLAYDRTRAERRLDLTDDMGDVIGVDPDRTIIPFADPAVAGLERSLAARAFATLPERWQAVLWHLEVEGDSPADIAPLFGLTPNAVSALGYRAREGLRQAYLQEHLAGSGPSAPPKDRRHRETEEKLGAYTRGGLSKRDAARVEEHLRECAECRSLAAELREVNSGIVRSAIGPLVLGAALVGYLAARQGTWVPSTAEFVIAGAGVVGVIGAIGGLTRTPEVPRARRLGAAVVGLAGLGVATATVLGGAPDAPPVAAPAVVVPLPDVGSVPVPSAPAVPAPTAPQDAGSGALGSSGPGRSSPDGQRAAVGATPADPERTDDAAPGRSNASAGSARESRADEVQQIPSSGQVTSGRWSEGPAPERTAPTRIVAAPPLVELRVLGVGVEVAREREADRRGLLEPVLDVLLH</sequence>
<organism evidence="10 11">
    <name type="scientific">Actinomycetospora termitidis</name>
    <dbReference type="NCBI Taxonomy" id="3053470"/>
    <lineage>
        <taxon>Bacteria</taxon>
        <taxon>Bacillati</taxon>
        <taxon>Actinomycetota</taxon>
        <taxon>Actinomycetes</taxon>
        <taxon>Pseudonocardiales</taxon>
        <taxon>Pseudonocardiaceae</taxon>
        <taxon>Actinomycetospora</taxon>
    </lineage>
</organism>
<dbReference type="SUPFAM" id="SSF88659">
    <property type="entry name" value="Sigma3 and sigma4 domains of RNA polymerase sigma factors"/>
    <property type="match status" value="1"/>
</dbReference>
<feature type="transmembrane region" description="Helical" evidence="7">
    <location>
        <begin position="297"/>
        <end position="314"/>
    </location>
</feature>
<keyword evidence="7" id="KW-0472">Membrane</keyword>
<feature type="transmembrane region" description="Helical" evidence="7">
    <location>
        <begin position="326"/>
        <end position="347"/>
    </location>
</feature>
<comment type="caution">
    <text evidence="10">The sequence shown here is derived from an EMBL/GenBank/DDBJ whole genome shotgun (WGS) entry which is preliminary data.</text>
</comment>
<evidence type="ECO:0000256" key="7">
    <source>
        <dbReference type="SAM" id="Phobius"/>
    </source>
</evidence>
<evidence type="ECO:0000259" key="9">
    <source>
        <dbReference type="Pfam" id="PF13490"/>
    </source>
</evidence>
<dbReference type="Gene3D" id="1.10.10.10">
    <property type="entry name" value="Winged helix-like DNA-binding domain superfamily/Winged helix DNA-binding domain"/>
    <property type="match status" value="1"/>
</dbReference>
<dbReference type="InterPro" id="IPR014284">
    <property type="entry name" value="RNA_pol_sigma-70_dom"/>
</dbReference>
<dbReference type="InterPro" id="IPR013325">
    <property type="entry name" value="RNA_pol_sigma_r2"/>
</dbReference>
<dbReference type="InterPro" id="IPR039425">
    <property type="entry name" value="RNA_pol_sigma-70-like"/>
</dbReference>
<keyword evidence="7" id="KW-0812">Transmembrane</keyword>
<evidence type="ECO:0000256" key="2">
    <source>
        <dbReference type="ARBA" id="ARBA00023015"/>
    </source>
</evidence>
<dbReference type="PANTHER" id="PTHR43133:SF8">
    <property type="entry name" value="RNA POLYMERASE SIGMA FACTOR HI_1459-RELATED"/>
    <property type="match status" value="1"/>
</dbReference>
<evidence type="ECO:0000256" key="6">
    <source>
        <dbReference type="SAM" id="MobiDB-lite"/>
    </source>
</evidence>
<feature type="domain" description="RNA polymerase sigma-70 region 2" evidence="8">
    <location>
        <begin position="42"/>
        <end position="110"/>
    </location>
</feature>
<keyword evidence="11" id="KW-1185">Reference proteome</keyword>
<dbReference type="Pfam" id="PF04542">
    <property type="entry name" value="Sigma70_r2"/>
    <property type="match status" value="1"/>
</dbReference>
<dbReference type="InterPro" id="IPR041916">
    <property type="entry name" value="Anti_sigma_zinc_sf"/>
</dbReference>
<gene>
    <name evidence="10" type="ORF">QRT03_30145</name>
</gene>
<feature type="region of interest" description="Disordered" evidence="6">
    <location>
        <begin position="1"/>
        <end position="20"/>
    </location>
</feature>
<dbReference type="PANTHER" id="PTHR43133">
    <property type="entry name" value="RNA POLYMERASE ECF-TYPE SIGMA FACTO"/>
    <property type="match status" value="1"/>
</dbReference>
<evidence type="ECO:0000256" key="3">
    <source>
        <dbReference type="ARBA" id="ARBA00023082"/>
    </source>
</evidence>
<feature type="region of interest" description="Disordered" evidence="6">
    <location>
        <begin position="373"/>
        <end position="465"/>
    </location>
</feature>
<dbReference type="InterPro" id="IPR007627">
    <property type="entry name" value="RNA_pol_sigma70_r2"/>
</dbReference>
<dbReference type="EMBL" id="JASVWF010000010">
    <property type="protein sequence ID" value="MDL5160264.1"/>
    <property type="molecule type" value="Genomic_DNA"/>
</dbReference>
<evidence type="ECO:0000256" key="1">
    <source>
        <dbReference type="ARBA" id="ARBA00010641"/>
    </source>
</evidence>
<feature type="compositionally biased region" description="Polar residues" evidence="6">
    <location>
        <begin position="442"/>
        <end position="453"/>
    </location>
</feature>
<dbReference type="Pfam" id="PF13490">
    <property type="entry name" value="zf-HC2"/>
    <property type="match status" value="1"/>
</dbReference>
<feature type="region of interest" description="Disordered" evidence="6">
    <location>
        <begin position="204"/>
        <end position="226"/>
    </location>
</feature>
<dbReference type="InterPro" id="IPR036388">
    <property type="entry name" value="WH-like_DNA-bd_sf"/>
</dbReference>
<dbReference type="Gene3D" id="1.10.10.1320">
    <property type="entry name" value="Anti-sigma factor, zinc-finger domain"/>
    <property type="match status" value="1"/>
</dbReference>
<protein>
    <submittedName>
        <fullName evidence="10">Sigma-70 family RNA polymerase sigma factor</fullName>
    </submittedName>
</protein>
<evidence type="ECO:0000313" key="10">
    <source>
        <dbReference type="EMBL" id="MDL5160264.1"/>
    </source>
</evidence>
<dbReference type="NCBIfam" id="TIGR02937">
    <property type="entry name" value="sigma70-ECF"/>
    <property type="match status" value="1"/>
</dbReference>